<name>A0ABT8T3B3_9HYPH</name>
<evidence type="ECO:0000313" key="2">
    <source>
        <dbReference type="EMBL" id="MDO1585176.1"/>
    </source>
</evidence>
<keyword evidence="1" id="KW-0472">Membrane</keyword>
<organism evidence="2 3">
    <name type="scientific">Rhizobium oryzicola</name>
    <dbReference type="NCBI Taxonomy" id="1232668"/>
    <lineage>
        <taxon>Bacteria</taxon>
        <taxon>Pseudomonadati</taxon>
        <taxon>Pseudomonadota</taxon>
        <taxon>Alphaproteobacteria</taxon>
        <taxon>Hyphomicrobiales</taxon>
        <taxon>Rhizobiaceae</taxon>
        <taxon>Rhizobium/Agrobacterium group</taxon>
        <taxon>Rhizobium</taxon>
    </lineage>
</organism>
<gene>
    <name evidence="2" type="ORF">Q2T52_24055</name>
</gene>
<dbReference type="EMBL" id="JAUKWQ010000013">
    <property type="protein sequence ID" value="MDO1585176.1"/>
    <property type="molecule type" value="Genomic_DNA"/>
</dbReference>
<keyword evidence="3" id="KW-1185">Reference proteome</keyword>
<accession>A0ABT8T3B3</accession>
<feature type="transmembrane region" description="Helical" evidence="1">
    <location>
        <begin position="33"/>
        <end position="52"/>
    </location>
</feature>
<protein>
    <recommendedName>
        <fullName evidence="4">DUF1453 domain-containing protein</fullName>
    </recommendedName>
</protein>
<feature type="transmembrane region" description="Helical" evidence="1">
    <location>
        <begin position="7"/>
        <end position="27"/>
    </location>
</feature>
<dbReference type="Proteomes" id="UP001169006">
    <property type="component" value="Unassembled WGS sequence"/>
</dbReference>
<sequence length="166" mass="18492">MTFIYQTILHTPFWVWLLLAFLMWRGWQRTKPQLISPATLVIMPLLTLLLAGRRIFITEASASSILTTLAGLVIGIALMMVMKPGRSAQWVEDGRLLLPGEWVSLGLYFGLFVMNYVSGVMSALAPDQPLTRMWTDACTIFNGASLGFMGLTTLSYFARRPSSVKA</sequence>
<evidence type="ECO:0008006" key="4">
    <source>
        <dbReference type="Google" id="ProtNLM"/>
    </source>
</evidence>
<feature type="transmembrane region" description="Helical" evidence="1">
    <location>
        <begin position="102"/>
        <end position="125"/>
    </location>
</feature>
<reference evidence="2" key="2">
    <citation type="submission" date="2023-07" db="EMBL/GenBank/DDBJ databases">
        <authorList>
            <person name="Sun H."/>
        </authorList>
    </citation>
    <scope>NUCLEOTIDE SEQUENCE</scope>
    <source>
        <strain evidence="2">05753</strain>
    </source>
</reference>
<feature type="transmembrane region" description="Helical" evidence="1">
    <location>
        <begin position="137"/>
        <end position="158"/>
    </location>
</feature>
<proteinExistence type="predicted"/>
<evidence type="ECO:0000313" key="3">
    <source>
        <dbReference type="Proteomes" id="UP001169006"/>
    </source>
</evidence>
<reference evidence="2" key="1">
    <citation type="journal article" date="2015" name="Int. J. Syst. Evol. Microbiol.">
        <title>Rhizobium oryzicola sp. nov., potential plant-growth-promoting endophytic bacteria isolated from rice roots.</title>
        <authorList>
            <person name="Zhang X.X."/>
            <person name="Gao J.S."/>
            <person name="Cao Y.H."/>
            <person name="Sheirdil R.A."/>
            <person name="Wang X.C."/>
            <person name="Zhang L."/>
        </authorList>
    </citation>
    <scope>NUCLEOTIDE SEQUENCE</scope>
    <source>
        <strain evidence="2">05753</strain>
    </source>
</reference>
<feature type="transmembrane region" description="Helical" evidence="1">
    <location>
        <begin position="64"/>
        <end position="82"/>
    </location>
</feature>
<dbReference type="RefSeq" id="WP_302079463.1">
    <property type="nucleotide sequence ID" value="NZ_JAUKWQ010000013.1"/>
</dbReference>
<comment type="caution">
    <text evidence="2">The sequence shown here is derived from an EMBL/GenBank/DDBJ whole genome shotgun (WGS) entry which is preliminary data.</text>
</comment>
<keyword evidence="1" id="KW-0812">Transmembrane</keyword>
<keyword evidence="1" id="KW-1133">Transmembrane helix</keyword>
<evidence type="ECO:0000256" key="1">
    <source>
        <dbReference type="SAM" id="Phobius"/>
    </source>
</evidence>